<organism evidence="4 6">
    <name type="scientific">Adineta ricciae</name>
    <name type="common">Rotifer</name>
    <dbReference type="NCBI Taxonomy" id="249248"/>
    <lineage>
        <taxon>Eukaryota</taxon>
        <taxon>Metazoa</taxon>
        <taxon>Spiralia</taxon>
        <taxon>Gnathifera</taxon>
        <taxon>Rotifera</taxon>
        <taxon>Eurotatoria</taxon>
        <taxon>Bdelloidea</taxon>
        <taxon>Adinetida</taxon>
        <taxon>Adinetidae</taxon>
        <taxon>Adineta</taxon>
    </lineage>
</organism>
<keyword evidence="5" id="KW-1185">Reference proteome</keyword>
<dbReference type="AlphaFoldDB" id="A0A815T6Z9"/>
<dbReference type="Proteomes" id="UP000663828">
    <property type="component" value="Unassembled WGS sequence"/>
</dbReference>
<keyword evidence="2" id="KW-0812">Transmembrane</keyword>
<keyword evidence="2" id="KW-0472">Membrane</keyword>
<reference evidence="4" key="1">
    <citation type="submission" date="2021-02" db="EMBL/GenBank/DDBJ databases">
        <authorList>
            <person name="Nowell W R."/>
        </authorList>
    </citation>
    <scope>NUCLEOTIDE SEQUENCE</scope>
</reference>
<dbReference type="EMBL" id="CAJNOR010001528">
    <property type="protein sequence ID" value="CAF1158234.1"/>
    <property type="molecule type" value="Genomic_DNA"/>
</dbReference>
<sequence length="217" mass="24522">MKHISSSGRLLRANPCQFYRKNTQDCWLGSKYISCDQLEEQLLKTTQPCSNIRSPHMIATTTTKPHVPICVRFNHLLSSITGDVELQRDRKEISFIVFSVYSHQTGQLSTTNSLDFNSPPIILIRIFIITLLVTLIVFSTTVIIIYSLGHCRKVHRPVHYTSKSCQTKLNPYNRAADRRRTRHKLFVTAKPSASRPSEPVSSSSFPAQPKSASAPHS</sequence>
<comment type="caution">
    <text evidence="4">The sequence shown here is derived from an EMBL/GenBank/DDBJ whole genome shotgun (WGS) entry which is preliminary data.</text>
</comment>
<feature type="transmembrane region" description="Helical" evidence="2">
    <location>
        <begin position="122"/>
        <end position="146"/>
    </location>
</feature>
<feature type="compositionally biased region" description="Low complexity" evidence="1">
    <location>
        <begin position="191"/>
        <end position="206"/>
    </location>
</feature>
<feature type="region of interest" description="Disordered" evidence="1">
    <location>
        <begin position="186"/>
        <end position="217"/>
    </location>
</feature>
<accession>A0A815T6Z9</accession>
<evidence type="ECO:0000313" key="3">
    <source>
        <dbReference type="EMBL" id="CAF1158234.1"/>
    </source>
</evidence>
<name>A0A815T6Z9_ADIRI</name>
<gene>
    <name evidence="4" type="ORF">EDS130_LOCUS42617</name>
    <name evidence="3" type="ORF">XAT740_LOCUS21336</name>
</gene>
<dbReference type="OrthoDB" id="10187562at2759"/>
<dbReference type="Proteomes" id="UP000663852">
    <property type="component" value="Unassembled WGS sequence"/>
</dbReference>
<dbReference type="EMBL" id="CAJNOJ010000634">
    <property type="protein sequence ID" value="CAF1500757.1"/>
    <property type="molecule type" value="Genomic_DNA"/>
</dbReference>
<evidence type="ECO:0000313" key="5">
    <source>
        <dbReference type="Proteomes" id="UP000663828"/>
    </source>
</evidence>
<keyword evidence="2" id="KW-1133">Transmembrane helix</keyword>
<evidence type="ECO:0000256" key="1">
    <source>
        <dbReference type="SAM" id="MobiDB-lite"/>
    </source>
</evidence>
<proteinExistence type="predicted"/>
<evidence type="ECO:0000313" key="4">
    <source>
        <dbReference type="EMBL" id="CAF1500757.1"/>
    </source>
</evidence>
<evidence type="ECO:0000313" key="6">
    <source>
        <dbReference type="Proteomes" id="UP000663852"/>
    </source>
</evidence>
<evidence type="ECO:0000256" key="2">
    <source>
        <dbReference type="SAM" id="Phobius"/>
    </source>
</evidence>
<protein>
    <submittedName>
        <fullName evidence="4">Uncharacterized protein</fullName>
    </submittedName>
</protein>